<gene>
    <name evidence="2" type="ORF">F1C12_12465</name>
</gene>
<dbReference type="AlphaFoldDB" id="A0A7G6YBJ2"/>
<feature type="transmembrane region" description="Helical" evidence="1">
    <location>
        <begin position="170"/>
        <end position="188"/>
    </location>
</feature>
<proteinExistence type="predicted"/>
<keyword evidence="1" id="KW-1133">Transmembrane helix</keyword>
<keyword evidence="1" id="KW-0812">Transmembrane</keyword>
<evidence type="ECO:0000313" key="2">
    <source>
        <dbReference type="EMBL" id="QNE35857.1"/>
    </source>
</evidence>
<feature type="transmembrane region" description="Helical" evidence="1">
    <location>
        <begin position="226"/>
        <end position="252"/>
    </location>
</feature>
<protein>
    <submittedName>
        <fullName evidence="2">Uncharacterized protein</fullName>
    </submittedName>
</protein>
<keyword evidence="1" id="KW-0472">Membrane</keyword>
<organism evidence="2 3">
    <name type="scientific">Leifsonia shinshuensis</name>
    <dbReference type="NCBI Taxonomy" id="150026"/>
    <lineage>
        <taxon>Bacteria</taxon>
        <taxon>Bacillati</taxon>
        <taxon>Actinomycetota</taxon>
        <taxon>Actinomycetes</taxon>
        <taxon>Micrococcales</taxon>
        <taxon>Microbacteriaceae</taxon>
        <taxon>Leifsonia</taxon>
    </lineage>
</organism>
<dbReference type="EMBL" id="CP043641">
    <property type="protein sequence ID" value="QNE35857.1"/>
    <property type="molecule type" value="Genomic_DNA"/>
</dbReference>
<feature type="transmembrane region" description="Helical" evidence="1">
    <location>
        <begin position="285"/>
        <end position="306"/>
    </location>
</feature>
<feature type="transmembrane region" description="Helical" evidence="1">
    <location>
        <begin position="77"/>
        <end position="97"/>
    </location>
</feature>
<sequence>MTQDLEARYRAALRWYPQSWRRRNADAVVGMLLDGADHGGRTVPAAGELTDLALRGLAARIAVVLPEGVRSGAATLAFGYGFAFSLIMFWSSWWAPLSRYRSSFREAAPDVVTFGPFLSPGVLLTGIWTAAFILVLTGAGRAPRAVLAASGLVAVLLPCVNALVPGWDGPSATNLVFFALAGFLAASAPPKRRGLIVGVPLWILLFVGVYAWNAMLVPDMPSDRQFWYIFGARVPPSVMVALLIAIAVVLLLLRRPAAVAVFALAVTPWLAGWYLAVIRDNPAGAVSWGAAALFVVVVAAVVVFALRRSGIRITMETRDQELAKGGDLR</sequence>
<evidence type="ECO:0000313" key="3">
    <source>
        <dbReference type="Proteomes" id="UP000515511"/>
    </source>
</evidence>
<dbReference type="KEGG" id="lse:F1C12_12465"/>
<feature type="transmembrane region" description="Helical" evidence="1">
    <location>
        <begin position="195"/>
        <end position="214"/>
    </location>
</feature>
<accession>A0A7G6YBJ2</accession>
<dbReference type="Proteomes" id="UP000515511">
    <property type="component" value="Chromosome"/>
</dbReference>
<reference evidence="3" key="1">
    <citation type="submission" date="2019-09" db="EMBL/GenBank/DDBJ databases">
        <title>Antimicrobial potential of Antarctic Bacteria.</title>
        <authorList>
            <person name="Benaud N."/>
            <person name="Edwards R.J."/>
            <person name="Ferrari B.C."/>
        </authorList>
    </citation>
    <scope>NUCLEOTIDE SEQUENCE [LARGE SCALE GENOMIC DNA]</scope>
    <source>
        <strain evidence="3">INR9</strain>
    </source>
</reference>
<evidence type="ECO:0000256" key="1">
    <source>
        <dbReference type="SAM" id="Phobius"/>
    </source>
</evidence>
<feature type="transmembrane region" description="Helical" evidence="1">
    <location>
        <begin position="259"/>
        <end position="279"/>
    </location>
</feature>
<dbReference type="RefSeq" id="WP_185275324.1">
    <property type="nucleotide sequence ID" value="NZ_CP043641.1"/>
</dbReference>
<name>A0A7G6YBJ2_9MICO</name>
<feature type="transmembrane region" description="Helical" evidence="1">
    <location>
        <begin position="117"/>
        <end position="138"/>
    </location>
</feature>
<feature type="transmembrane region" description="Helical" evidence="1">
    <location>
        <begin position="145"/>
        <end position="164"/>
    </location>
</feature>